<dbReference type="InterPro" id="IPR036116">
    <property type="entry name" value="FN3_sf"/>
</dbReference>
<dbReference type="SUPFAM" id="SSF56988">
    <property type="entry name" value="Anthrax protective antigen"/>
    <property type="match status" value="2"/>
</dbReference>
<evidence type="ECO:0000256" key="1">
    <source>
        <dbReference type="ARBA" id="ARBA00004613"/>
    </source>
</evidence>
<gene>
    <name evidence="10" type="ORF">GCM10007071_29500</name>
</gene>
<dbReference type="Proteomes" id="UP000601597">
    <property type="component" value="Unassembled WGS sequence"/>
</dbReference>
<dbReference type="InterPro" id="IPR003961">
    <property type="entry name" value="FN3_dom"/>
</dbReference>
<protein>
    <recommendedName>
        <fullName evidence="12">PA14 domain-containing protein</fullName>
    </recommendedName>
</protein>
<feature type="domain" description="PA14" evidence="9">
    <location>
        <begin position="37"/>
        <end position="193"/>
    </location>
</feature>
<dbReference type="Gene3D" id="2.60.40.10">
    <property type="entry name" value="Immunoglobulins"/>
    <property type="match status" value="1"/>
</dbReference>
<evidence type="ECO:0000256" key="6">
    <source>
        <dbReference type="ARBA" id="ARBA00023180"/>
    </source>
</evidence>
<dbReference type="RefSeq" id="WP_189577554.1">
    <property type="nucleotide sequence ID" value="NZ_BMXV01000007.1"/>
</dbReference>
<evidence type="ECO:0000256" key="2">
    <source>
        <dbReference type="ARBA" id="ARBA00022525"/>
    </source>
</evidence>
<feature type="compositionally biased region" description="Low complexity" evidence="7">
    <location>
        <begin position="549"/>
        <end position="566"/>
    </location>
</feature>
<dbReference type="PROSITE" id="PS51257">
    <property type="entry name" value="PROKAR_LIPOPROTEIN"/>
    <property type="match status" value="1"/>
</dbReference>
<evidence type="ECO:0000256" key="7">
    <source>
        <dbReference type="SAM" id="MobiDB-lite"/>
    </source>
</evidence>
<dbReference type="SUPFAM" id="SSF49265">
    <property type="entry name" value="Fibronectin type III"/>
    <property type="match status" value="1"/>
</dbReference>
<feature type="region of interest" description="Disordered" evidence="7">
    <location>
        <begin position="538"/>
        <end position="573"/>
    </location>
</feature>
<dbReference type="SMART" id="SM00758">
    <property type="entry name" value="PA14"/>
    <property type="match status" value="2"/>
</dbReference>
<keyword evidence="5" id="KW-0106">Calcium</keyword>
<evidence type="ECO:0000313" key="10">
    <source>
        <dbReference type="EMBL" id="GGY80278.1"/>
    </source>
</evidence>
<feature type="region of interest" description="Disordered" evidence="7">
    <location>
        <begin position="479"/>
        <end position="499"/>
    </location>
</feature>
<evidence type="ECO:0000259" key="8">
    <source>
        <dbReference type="PROSITE" id="PS50853"/>
    </source>
</evidence>
<keyword evidence="11" id="KW-1185">Reference proteome</keyword>
<keyword evidence="4" id="KW-0732">Signal</keyword>
<feature type="domain" description="Fibronectin type-III" evidence="8">
    <location>
        <begin position="553"/>
        <end position="652"/>
    </location>
</feature>
<dbReference type="InterPro" id="IPR059100">
    <property type="entry name" value="TSP3_bac"/>
</dbReference>
<dbReference type="PANTHER" id="PTHR42970:SF1">
    <property type="entry name" value="PECTATE LYASE C-RELATED"/>
    <property type="match status" value="1"/>
</dbReference>
<keyword evidence="6" id="KW-0325">Glycoprotein</keyword>
<dbReference type="Pfam" id="PF07691">
    <property type="entry name" value="PA14"/>
    <property type="match status" value="2"/>
</dbReference>
<dbReference type="InterPro" id="IPR013783">
    <property type="entry name" value="Ig-like_fold"/>
</dbReference>
<dbReference type="CDD" id="cd00063">
    <property type="entry name" value="FN3"/>
    <property type="match status" value="1"/>
</dbReference>
<dbReference type="InterPro" id="IPR011658">
    <property type="entry name" value="PA14_dom"/>
</dbReference>
<proteinExistence type="predicted"/>
<evidence type="ECO:0000313" key="11">
    <source>
        <dbReference type="Proteomes" id="UP000601597"/>
    </source>
</evidence>
<name>A0ABQ3B695_9GAMM</name>
<evidence type="ECO:0000259" key="9">
    <source>
        <dbReference type="PROSITE" id="PS51820"/>
    </source>
</evidence>
<dbReference type="InterPro" id="IPR052063">
    <property type="entry name" value="Polysaccharide_Lyase_1"/>
</dbReference>
<accession>A0ABQ3B695</accession>
<sequence length="652" mass="70720">MAVRNLLLLVSIVTVVSGCQTWQADKMPPTASLPQISETGVVEARYWDNLGDGGISSVTSLDAYPDNPDEVVSLNELRSPQNRADYYGSLVRGFIIPPSDGIYRFFVAGDNNAQFWLSTDENPDNIQMIGSVPGWTSPNDYSKYSSQASGTIELTGENRYYFEIRHKELDGGDHFSVAWEGPGFSRQLIGADSIASLGQSPYDQEEAETAYSRGYRIGFFDGTQALAFDSSYPPLDQDRDGLYDNWETFHGLDPNDPTDATSDADGDILNALDEFWLGTDPNNPDTDGDGIPDGVEFANELNPLNPEDANEDLDGDGATNLEEHRAGTDLADASSVPVTSAPQVSGFLGQYFTGRNFDRFERIRQDQAIDFNWSSDGPIAELGQDNFSVRWSGVFTPPHSSGVQQYEFTTLTDDGVRLHLDGNLVIDEWKNQAATAYSHTLGLQAQEAISITMEYYQAGYGAEAGLTITDLNSGEALNTSETVTAPDPTTVSNQDTDGDGIPDTWELAHGLNPWINDASDISNDSGVTNLEAYRDALDPWTLEPTTGQSEPPATTEPEPAPDTTSPGEVTLSWTAPLTRTDGSSMSLSAIDHYEIVYGQEQTNLGQSITAAGDATSAEISGLESGTWYFSIRVIDINGLESELSAPIEHSIP</sequence>
<keyword evidence="3" id="KW-0479">Metal-binding</keyword>
<feature type="domain" description="PA14" evidence="9">
    <location>
        <begin position="342"/>
        <end position="483"/>
    </location>
</feature>
<dbReference type="PROSITE" id="PS50853">
    <property type="entry name" value="FN3"/>
    <property type="match status" value="1"/>
</dbReference>
<evidence type="ECO:0000256" key="3">
    <source>
        <dbReference type="ARBA" id="ARBA00022723"/>
    </source>
</evidence>
<evidence type="ECO:0008006" key="12">
    <source>
        <dbReference type="Google" id="ProtNLM"/>
    </source>
</evidence>
<keyword evidence="2" id="KW-0964">Secreted</keyword>
<dbReference type="Gene3D" id="3.90.182.10">
    <property type="entry name" value="Toxin - Anthrax Protective Antigen,domain 1"/>
    <property type="match status" value="2"/>
</dbReference>
<dbReference type="InterPro" id="IPR028974">
    <property type="entry name" value="TSP_type-3_rpt"/>
</dbReference>
<reference evidence="11" key="1">
    <citation type="journal article" date="2019" name="Int. J. Syst. Evol. Microbiol.">
        <title>The Global Catalogue of Microorganisms (GCM) 10K type strain sequencing project: providing services to taxonomists for standard genome sequencing and annotation.</title>
        <authorList>
            <consortium name="The Broad Institute Genomics Platform"/>
            <consortium name="The Broad Institute Genome Sequencing Center for Infectious Disease"/>
            <person name="Wu L."/>
            <person name="Ma J."/>
        </authorList>
    </citation>
    <scope>NUCLEOTIDE SEQUENCE [LARGE SCALE GENOMIC DNA]</scope>
    <source>
        <strain evidence="11">KCTC 22280</strain>
    </source>
</reference>
<dbReference type="PROSITE" id="PS51820">
    <property type="entry name" value="PA14"/>
    <property type="match status" value="2"/>
</dbReference>
<dbReference type="Pfam" id="PF18884">
    <property type="entry name" value="TSP3_bac"/>
    <property type="match status" value="3"/>
</dbReference>
<dbReference type="PANTHER" id="PTHR42970">
    <property type="entry name" value="PECTATE LYASE C-RELATED"/>
    <property type="match status" value="1"/>
</dbReference>
<organism evidence="10 11">
    <name type="scientific">Marinobacter zhanjiangensis</name>
    <dbReference type="NCBI Taxonomy" id="578215"/>
    <lineage>
        <taxon>Bacteria</taxon>
        <taxon>Pseudomonadati</taxon>
        <taxon>Pseudomonadota</taxon>
        <taxon>Gammaproteobacteria</taxon>
        <taxon>Pseudomonadales</taxon>
        <taxon>Marinobacteraceae</taxon>
        <taxon>Marinobacter</taxon>
    </lineage>
</organism>
<comment type="subcellular location">
    <subcellularLocation>
        <location evidence="1">Secreted</location>
    </subcellularLocation>
</comment>
<evidence type="ECO:0000256" key="4">
    <source>
        <dbReference type="ARBA" id="ARBA00022729"/>
    </source>
</evidence>
<comment type="caution">
    <text evidence="10">The sequence shown here is derived from an EMBL/GenBank/DDBJ whole genome shotgun (WGS) entry which is preliminary data.</text>
</comment>
<dbReference type="SUPFAM" id="SSF103647">
    <property type="entry name" value="TSP type-3 repeat"/>
    <property type="match status" value="1"/>
</dbReference>
<feature type="compositionally biased region" description="Polar residues" evidence="7">
    <location>
        <begin position="479"/>
        <end position="495"/>
    </location>
</feature>
<evidence type="ECO:0000256" key="5">
    <source>
        <dbReference type="ARBA" id="ARBA00022837"/>
    </source>
</evidence>
<dbReference type="EMBL" id="BMXV01000007">
    <property type="protein sequence ID" value="GGY80278.1"/>
    <property type="molecule type" value="Genomic_DNA"/>
</dbReference>
<dbReference type="InterPro" id="IPR037524">
    <property type="entry name" value="PA14/GLEYA"/>
</dbReference>